<dbReference type="InterPro" id="IPR005335">
    <property type="entry name" value="Terminase_ssu"/>
</dbReference>
<organism evidence="3 4">
    <name type="scientific">Shouchella clausii</name>
    <name type="common">Alkalihalobacillus clausii</name>
    <dbReference type="NCBI Taxonomy" id="79880"/>
    <lineage>
        <taxon>Bacteria</taxon>
        <taxon>Bacillati</taxon>
        <taxon>Bacillota</taxon>
        <taxon>Bacilli</taxon>
        <taxon>Bacillales</taxon>
        <taxon>Bacillaceae</taxon>
        <taxon>Shouchella</taxon>
    </lineage>
</organism>
<evidence type="ECO:0000256" key="2">
    <source>
        <dbReference type="ARBA" id="ARBA00023219"/>
    </source>
</evidence>
<evidence type="ECO:0000256" key="1">
    <source>
        <dbReference type="ARBA" id="ARBA00022612"/>
    </source>
</evidence>
<dbReference type="PANTHER" id="PTHR41328">
    <property type="entry name" value="TERMINASE SMALL SUBUNIT-RELATED"/>
    <property type="match status" value="1"/>
</dbReference>
<dbReference type="Pfam" id="PF03592">
    <property type="entry name" value="Terminase_2"/>
    <property type="match status" value="1"/>
</dbReference>
<sequence>MNEKQRRFVEEYVIDLNATQAAIRAGYKEKTAYSQGQRLLKNVEIEKAIKEKMEERSKRTEVTADRIVQELAKIAFADLKDFVSWDEDGVMIIDSEHVDGTVLAEISETTNIQTFPNGGESEKIQKKVKPYDKMKALELLGKHLSMWTDKQEVELKTPVFAEDVPAAD</sequence>
<dbReference type="EMBL" id="NPCC01000002">
    <property type="protein sequence ID" value="PAE90928.1"/>
    <property type="molecule type" value="Genomic_DNA"/>
</dbReference>
<name>A0A268P5G2_SHOCL</name>
<dbReference type="PANTHER" id="PTHR41328:SF2">
    <property type="entry name" value="TERMINASE SMALL SUBUNIT"/>
    <property type="match status" value="1"/>
</dbReference>
<gene>
    <name evidence="3" type="ORF">CHH72_00475</name>
</gene>
<reference evidence="3 4" key="1">
    <citation type="submission" date="2017-07" db="EMBL/GenBank/DDBJ databases">
        <title>Isolation and whole genome analysis of endospore-forming bacteria from heroin.</title>
        <authorList>
            <person name="Kalinowski J."/>
            <person name="Ahrens B."/>
            <person name="Al-Dilaimi A."/>
            <person name="Winkler A."/>
            <person name="Wibberg D."/>
            <person name="Schleenbecker U."/>
            <person name="Ruckert C."/>
            <person name="Wolfel R."/>
            <person name="Grass G."/>
        </authorList>
    </citation>
    <scope>NUCLEOTIDE SEQUENCE [LARGE SCALE GENOMIC DNA]</scope>
    <source>
        <strain evidence="3 4">7539</strain>
    </source>
</reference>
<keyword evidence="1" id="KW-1188">Viral release from host cell</keyword>
<protein>
    <recommendedName>
        <fullName evidence="5">Terminase small subunit</fullName>
    </recommendedName>
</protein>
<evidence type="ECO:0000313" key="3">
    <source>
        <dbReference type="EMBL" id="PAE90928.1"/>
    </source>
</evidence>
<evidence type="ECO:0000313" key="4">
    <source>
        <dbReference type="Proteomes" id="UP000216207"/>
    </source>
</evidence>
<accession>A0A268P5G2</accession>
<evidence type="ECO:0008006" key="5">
    <source>
        <dbReference type="Google" id="ProtNLM"/>
    </source>
</evidence>
<dbReference type="InterPro" id="IPR038713">
    <property type="entry name" value="Terminase_Gp1_N_sf"/>
</dbReference>
<dbReference type="GO" id="GO:0051276">
    <property type="term" value="P:chromosome organization"/>
    <property type="evidence" value="ECO:0007669"/>
    <property type="project" value="InterPro"/>
</dbReference>
<dbReference type="Proteomes" id="UP000216207">
    <property type="component" value="Unassembled WGS sequence"/>
</dbReference>
<dbReference type="AlphaFoldDB" id="A0A268P5G2"/>
<dbReference type="RefSeq" id="WP_095325992.1">
    <property type="nucleotide sequence ID" value="NZ_NPCC01000002.1"/>
</dbReference>
<proteinExistence type="predicted"/>
<comment type="caution">
    <text evidence="3">The sequence shown here is derived from an EMBL/GenBank/DDBJ whole genome shotgun (WGS) entry which is preliminary data.</text>
</comment>
<dbReference type="InterPro" id="IPR052404">
    <property type="entry name" value="SPP1-like_terminase"/>
</dbReference>
<keyword evidence="2" id="KW-0231">Viral genome packaging</keyword>
<dbReference type="Gene3D" id="1.10.10.1400">
    <property type="entry name" value="Terminase, small subunit, N-terminal DNA-binding domain, HTH motif"/>
    <property type="match status" value="1"/>
</dbReference>